<dbReference type="Proteomes" id="UP001595645">
    <property type="component" value="Unassembled WGS sequence"/>
</dbReference>
<feature type="transmembrane region" description="Helical" evidence="1">
    <location>
        <begin position="7"/>
        <end position="27"/>
    </location>
</feature>
<feature type="transmembrane region" description="Helical" evidence="1">
    <location>
        <begin position="33"/>
        <end position="55"/>
    </location>
</feature>
<organism evidence="2 3">
    <name type="scientific">Amycolatopsis speibonae</name>
    <dbReference type="NCBI Taxonomy" id="1450224"/>
    <lineage>
        <taxon>Bacteria</taxon>
        <taxon>Bacillati</taxon>
        <taxon>Actinomycetota</taxon>
        <taxon>Actinomycetes</taxon>
        <taxon>Pseudonocardiales</taxon>
        <taxon>Pseudonocardiaceae</taxon>
        <taxon>Amycolatopsis</taxon>
    </lineage>
</organism>
<reference evidence="3" key="1">
    <citation type="journal article" date="2019" name="Int. J. Syst. Evol. Microbiol.">
        <title>The Global Catalogue of Microorganisms (GCM) 10K type strain sequencing project: providing services to taxonomists for standard genome sequencing and annotation.</title>
        <authorList>
            <consortium name="The Broad Institute Genomics Platform"/>
            <consortium name="The Broad Institute Genome Sequencing Center for Infectious Disease"/>
            <person name="Wu L."/>
            <person name="Ma J."/>
        </authorList>
    </citation>
    <scope>NUCLEOTIDE SEQUENCE [LARGE SCALE GENOMIC DNA]</scope>
    <source>
        <strain evidence="3">CGMCC 4.7676</strain>
    </source>
</reference>
<keyword evidence="1" id="KW-0472">Membrane</keyword>
<proteinExistence type="predicted"/>
<evidence type="ECO:0000313" key="3">
    <source>
        <dbReference type="Proteomes" id="UP001595645"/>
    </source>
</evidence>
<comment type="caution">
    <text evidence="2">The sequence shown here is derived from an EMBL/GenBank/DDBJ whole genome shotgun (WGS) entry which is preliminary data.</text>
</comment>
<feature type="transmembrane region" description="Helical" evidence="1">
    <location>
        <begin position="112"/>
        <end position="133"/>
    </location>
</feature>
<feature type="transmembrane region" description="Helical" evidence="1">
    <location>
        <begin position="76"/>
        <end position="100"/>
    </location>
</feature>
<evidence type="ECO:0000313" key="2">
    <source>
        <dbReference type="EMBL" id="MFC3455821.1"/>
    </source>
</evidence>
<evidence type="ECO:0000256" key="1">
    <source>
        <dbReference type="SAM" id="Phobius"/>
    </source>
</evidence>
<keyword evidence="1" id="KW-0812">Transmembrane</keyword>
<protein>
    <recommendedName>
        <fullName evidence="4">Yip1 domain-containing protein</fullName>
    </recommendedName>
</protein>
<accession>A0ABV7PE45</accession>
<keyword evidence="3" id="KW-1185">Reference proteome</keyword>
<name>A0ABV7PE45_9PSEU</name>
<dbReference type="EMBL" id="JBHRWK010000105">
    <property type="protein sequence ID" value="MFC3455821.1"/>
    <property type="molecule type" value="Genomic_DNA"/>
</dbReference>
<keyword evidence="1" id="KW-1133">Transmembrane helix</keyword>
<gene>
    <name evidence="2" type="ORF">ACFOSH_40860</name>
</gene>
<evidence type="ECO:0008006" key="4">
    <source>
        <dbReference type="Google" id="ProtNLM"/>
    </source>
</evidence>
<sequence>MDGFARLSTHVLAPVAWTLLTPIAVVLGDPGGLVWPALLVLAGAVLVTLAVGWAINHGFGFRISPYTSPESAAVTVLTFTLGSLMLLGGLVVAWMCWARVKLGEDTFAETATGVMTGILVGGLGWIGLAVLLFS</sequence>
<dbReference type="RefSeq" id="WP_378246618.1">
    <property type="nucleotide sequence ID" value="NZ_JBHRWK010000105.1"/>
</dbReference>